<evidence type="ECO:0000259" key="17">
    <source>
        <dbReference type="SMART" id="SM00965"/>
    </source>
</evidence>
<protein>
    <recommendedName>
        <fullName evidence="17">Secretin/TonB short N-terminal domain-containing protein</fullName>
    </recommendedName>
</protein>
<dbReference type="AlphaFoldDB" id="A0A0G9KYF2"/>
<dbReference type="Pfam" id="PF07715">
    <property type="entry name" value="Plug"/>
    <property type="match status" value="1"/>
</dbReference>
<dbReference type="InterPro" id="IPR037066">
    <property type="entry name" value="Plug_dom_sf"/>
</dbReference>
<gene>
    <name evidence="18" type="ORF">AF80_07265</name>
</gene>
<feature type="domain" description="Secretin/TonB short N-terminal" evidence="17">
    <location>
        <begin position="47"/>
        <end position="97"/>
    </location>
</feature>
<dbReference type="Gene3D" id="3.55.50.30">
    <property type="match status" value="1"/>
</dbReference>
<evidence type="ECO:0000256" key="2">
    <source>
        <dbReference type="ARBA" id="ARBA00009810"/>
    </source>
</evidence>
<dbReference type="PROSITE" id="PS01156">
    <property type="entry name" value="TONB_DEPENDENT_REC_2"/>
    <property type="match status" value="1"/>
</dbReference>
<sequence>MKFSKHALVASSLALVFGVNLFADEVYTIQNKTLKEALEIISKKSNLSYIANDEVLETKRVNNIQNIEGTQEALNKLLQGSGLKAIVDDKSIVIIQEQGNIKVVNGTYILDDVSVNTGRSGSAESGYLVEDVKTLGVWGNLSLQDTPYSMSIMSSDFIENTISNTADKVTKINPILKNTADNSRDGVLVTQIRGFNISSALIDGIPLTNSYYGVGTNEVDRIEVISGLSGFLYGSGNVGGTINYALKYPKATPFTKISIGNNGGQNYYTSVDTSQNITDKLSVRVFGNYQGGDTAIENHEDEEKLIGVSFAYKPTDNLDLGLYYAHRESKIGTTPIWIITGKMPNAKDFDTKKSYAPSWANSEVDSDKIELKANYNFSDNLRLRTAYIYKEADREAPYFYNYLDTNTRNVKNALYWFYKETAKNDGAYAYLDGDFNTGSIHHSLTFGGSFGTEKYYSGGDYSDWNIPANSINDFNNWNYTVPSDTQSKVLKRKNFNTNVVLGDNITFNEQWSALVGVNYASMENKNGQGVTQYDKSELTPTISLIYKPIEDLTTYATYIEALQNGTVVGNQFINAGEVFDPLKSTQYEIGAKWSINQDLLLSTAIFRIEKANDYQVDTPNGKKLTQDGEQINEGVEVLLTGKPIDSLTLMGGATYINPKIEKATNKTLEGKKGTEVPKYQAKMYAEYRLPVSPKIFLNGGVYYTGTQWRDGANTEKLDAYTTVDFGARYETKLDGYDTTFRIYASNITNEKYWAEAATLGDPRSVAFNVTFKF</sequence>
<dbReference type="Gene3D" id="2.170.130.10">
    <property type="entry name" value="TonB-dependent receptor, plug domain"/>
    <property type="match status" value="1"/>
</dbReference>
<evidence type="ECO:0000256" key="4">
    <source>
        <dbReference type="ARBA" id="ARBA00022452"/>
    </source>
</evidence>
<dbReference type="NCBIfam" id="TIGR01783">
    <property type="entry name" value="TonB-siderophor"/>
    <property type="match status" value="1"/>
</dbReference>
<feature type="signal peptide" evidence="16">
    <location>
        <begin position="1"/>
        <end position="23"/>
    </location>
</feature>
<dbReference type="InterPro" id="IPR039426">
    <property type="entry name" value="TonB-dep_rcpt-like"/>
</dbReference>
<dbReference type="PROSITE" id="PS52016">
    <property type="entry name" value="TONB_DEPENDENT_REC_3"/>
    <property type="match status" value="1"/>
</dbReference>
<keyword evidence="13 14" id="KW-0998">Cell outer membrane</keyword>
<dbReference type="InterPro" id="IPR011662">
    <property type="entry name" value="Secretin/TonB_short_N"/>
</dbReference>
<dbReference type="GO" id="GO:0038023">
    <property type="term" value="F:signaling receptor activity"/>
    <property type="evidence" value="ECO:0007669"/>
    <property type="project" value="InterPro"/>
</dbReference>
<keyword evidence="3 14" id="KW-0813">Transport</keyword>
<evidence type="ECO:0000256" key="1">
    <source>
        <dbReference type="ARBA" id="ARBA00004571"/>
    </source>
</evidence>
<evidence type="ECO:0000256" key="11">
    <source>
        <dbReference type="ARBA" id="ARBA00023136"/>
    </source>
</evidence>
<evidence type="ECO:0000256" key="7">
    <source>
        <dbReference type="ARBA" id="ARBA00022729"/>
    </source>
</evidence>
<evidence type="ECO:0000313" key="18">
    <source>
        <dbReference type="EMBL" id="KLE09198.1"/>
    </source>
</evidence>
<comment type="similarity">
    <text evidence="2 14 15">Belongs to the TonB-dependent receptor family.</text>
</comment>
<keyword evidence="10 15" id="KW-0798">TonB box</keyword>
<dbReference type="GO" id="GO:0015891">
    <property type="term" value="P:siderophore transport"/>
    <property type="evidence" value="ECO:0007669"/>
    <property type="project" value="InterPro"/>
</dbReference>
<dbReference type="GO" id="GO:0015344">
    <property type="term" value="F:siderophore uptake transmembrane transporter activity"/>
    <property type="evidence" value="ECO:0007669"/>
    <property type="project" value="TreeGrafter"/>
</dbReference>
<evidence type="ECO:0000256" key="6">
    <source>
        <dbReference type="ARBA" id="ARBA00022692"/>
    </source>
</evidence>
<evidence type="ECO:0000313" key="19">
    <source>
        <dbReference type="Proteomes" id="UP000035154"/>
    </source>
</evidence>
<keyword evidence="7 16" id="KW-0732">Signal</keyword>
<dbReference type="PATRIC" id="fig|1447263.3.peg.1420"/>
<feature type="chain" id="PRO_5002579027" description="Secretin/TonB short N-terminal domain-containing protein" evidence="16">
    <location>
        <begin position="24"/>
        <end position="773"/>
    </location>
</feature>
<comment type="caution">
    <text evidence="18">The sequence shown here is derived from an EMBL/GenBank/DDBJ whole genome shotgun (WGS) entry which is preliminary data.</text>
</comment>
<evidence type="ECO:0000256" key="12">
    <source>
        <dbReference type="ARBA" id="ARBA00023170"/>
    </source>
</evidence>
<dbReference type="CDD" id="cd01347">
    <property type="entry name" value="ligand_gated_channel"/>
    <property type="match status" value="1"/>
</dbReference>
<dbReference type="InterPro" id="IPR010917">
    <property type="entry name" value="TonB_rcpt_CS"/>
</dbReference>
<keyword evidence="4 14" id="KW-1134">Transmembrane beta strand</keyword>
<evidence type="ECO:0000256" key="8">
    <source>
        <dbReference type="ARBA" id="ARBA00023004"/>
    </source>
</evidence>
<evidence type="ECO:0000256" key="16">
    <source>
        <dbReference type="SAM" id="SignalP"/>
    </source>
</evidence>
<keyword evidence="12" id="KW-0675">Receptor</keyword>
<keyword evidence="5" id="KW-0410">Iron transport</keyword>
<keyword evidence="6 14" id="KW-0812">Transmembrane</keyword>
<dbReference type="GO" id="GO:0009279">
    <property type="term" value="C:cell outer membrane"/>
    <property type="evidence" value="ECO:0007669"/>
    <property type="project" value="UniProtKB-SubCell"/>
</dbReference>
<organism evidence="18 19">
    <name type="scientific">Aliarcobacter butzleri L355</name>
    <dbReference type="NCBI Taxonomy" id="1447263"/>
    <lineage>
        <taxon>Bacteria</taxon>
        <taxon>Pseudomonadati</taxon>
        <taxon>Campylobacterota</taxon>
        <taxon>Epsilonproteobacteria</taxon>
        <taxon>Campylobacterales</taxon>
        <taxon>Arcobacteraceae</taxon>
        <taxon>Aliarcobacter</taxon>
    </lineage>
</organism>
<evidence type="ECO:0000256" key="9">
    <source>
        <dbReference type="ARBA" id="ARBA00023065"/>
    </source>
</evidence>
<evidence type="ECO:0000256" key="10">
    <source>
        <dbReference type="ARBA" id="ARBA00023077"/>
    </source>
</evidence>
<keyword evidence="9" id="KW-0406">Ion transport</keyword>
<dbReference type="Proteomes" id="UP000035154">
    <property type="component" value="Unassembled WGS sequence"/>
</dbReference>
<accession>A0A0G9KYF2</accession>
<dbReference type="Gene3D" id="2.40.170.20">
    <property type="entry name" value="TonB-dependent receptor, beta-barrel domain"/>
    <property type="match status" value="1"/>
</dbReference>
<dbReference type="InterPro" id="IPR036942">
    <property type="entry name" value="Beta-barrel_TonB_sf"/>
</dbReference>
<dbReference type="Pfam" id="PF00593">
    <property type="entry name" value="TonB_dep_Rec_b-barrel"/>
    <property type="match status" value="1"/>
</dbReference>
<comment type="subcellular location">
    <subcellularLocation>
        <location evidence="1 14">Cell outer membrane</location>
        <topology evidence="1 14">Multi-pass membrane protein</topology>
    </subcellularLocation>
</comment>
<name>A0A0G9KYF2_9BACT</name>
<dbReference type="SMART" id="SM00965">
    <property type="entry name" value="STN"/>
    <property type="match status" value="1"/>
</dbReference>
<evidence type="ECO:0000256" key="3">
    <source>
        <dbReference type="ARBA" id="ARBA00022448"/>
    </source>
</evidence>
<evidence type="ECO:0000256" key="15">
    <source>
        <dbReference type="RuleBase" id="RU003357"/>
    </source>
</evidence>
<dbReference type="InterPro" id="IPR012910">
    <property type="entry name" value="Plug_dom"/>
</dbReference>
<evidence type="ECO:0000256" key="13">
    <source>
        <dbReference type="ARBA" id="ARBA00023237"/>
    </source>
</evidence>
<dbReference type="EMBL" id="JAIW01000050">
    <property type="protein sequence ID" value="KLE09198.1"/>
    <property type="molecule type" value="Genomic_DNA"/>
</dbReference>
<dbReference type="InterPro" id="IPR000531">
    <property type="entry name" value="Beta-barrel_TonB"/>
</dbReference>
<dbReference type="PANTHER" id="PTHR32552:SF82">
    <property type="entry name" value="FCUA PROTEIN"/>
    <property type="match status" value="1"/>
</dbReference>
<reference evidence="18 19" key="1">
    <citation type="submission" date="2014-01" db="EMBL/GenBank/DDBJ databases">
        <title>Development of a Comparative Genomic Fingerprinting Assay for High Resolution Genotyping of Arcobacter butzleri.</title>
        <authorList>
            <person name="Webb A.L."/>
            <person name="Inglis G.D."/>
            <person name="Kruczkiewicz P."/>
            <person name="Selinger L.B."/>
            <person name="Taboada E.N."/>
        </authorList>
    </citation>
    <scope>NUCLEOTIDE SEQUENCE [LARGE SCALE GENOMIC DNA]</scope>
    <source>
        <strain evidence="18 19">L355</strain>
    </source>
</reference>
<dbReference type="RefSeq" id="WP_046998421.1">
    <property type="nucleotide sequence ID" value="NZ_JAIW01000050.1"/>
</dbReference>
<dbReference type="InterPro" id="IPR010105">
    <property type="entry name" value="TonB_sidphr_rcpt"/>
</dbReference>
<proteinExistence type="inferred from homology"/>
<dbReference type="PANTHER" id="PTHR32552">
    <property type="entry name" value="FERRICHROME IRON RECEPTOR-RELATED"/>
    <property type="match status" value="1"/>
</dbReference>
<evidence type="ECO:0000256" key="14">
    <source>
        <dbReference type="PROSITE-ProRule" id="PRU01360"/>
    </source>
</evidence>
<keyword evidence="11 14" id="KW-0472">Membrane</keyword>
<evidence type="ECO:0000256" key="5">
    <source>
        <dbReference type="ARBA" id="ARBA00022496"/>
    </source>
</evidence>
<dbReference type="SUPFAM" id="SSF56935">
    <property type="entry name" value="Porins"/>
    <property type="match status" value="1"/>
</dbReference>
<keyword evidence="8" id="KW-0408">Iron</keyword>